<dbReference type="AlphaFoldDB" id="A0A6I0VC34"/>
<dbReference type="Proteomes" id="UP000470926">
    <property type="component" value="Unassembled WGS sequence"/>
</dbReference>
<protein>
    <submittedName>
        <fullName evidence="1">Uncharacterized protein</fullName>
    </submittedName>
</protein>
<gene>
    <name evidence="1" type="ORF">GA542_10100</name>
</gene>
<sequence>MDNERIEGRAAAEARPERIGLGRYLMSGMTQEEREGLALPLLRAISRTAEEECEPPAASVASVFARRTKSRAHFLHAGGAWYVAAMVDR</sequence>
<reference evidence="1 2" key="1">
    <citation type="journal article" date="2019" name="Nat. Med.">
        <title>A library of human gut bacterial isolates paired with longitudinal multiomics data enables mechanistic microbiome research.</title>
        <authorList>
            <person name="Poyet M."/>
            <person name="Groussin M."/>
            <person name="Gibbons S.M."/>
            <person name="Avila-Pacheco J."/>
            <person name="Jiang X."/>
            <person name="Kearney S.M."/>
            <person name="Perrotta A.R."/>
            <person name="Berdy B."/>
            <person name="Zhao S."/>
            <person name="Lieberman T.D."/>
            <person name="Swanson P.K."/>
            <person name="Smith M."/>
            <person name="Roesemann S."/>
            <person name="Alexander J.E."/>
            <person name="Rich S.A."/>
            <person name="Livny J."/>
            <person name="Vlamakis H."/>
            <person name="Clish C."/>
            <person name="Bullock K."/>
            <person name="Deik A."/>
            <person name="Scott J."/>
            <person name="Pierce K.A."/>
            <person name="Xavier R.J."/>
            <person name="Alm E.J."/>
        </authorList>
    </citation>
    <scope>NUCLEOTIDE SEQUENCE [LARGE SCALE GENOMIC DNA]</scope>
    <source>
        <strain evidence="1 2">BIOML-A26</strain>
    </source>
</reference>
<evidence type="ECO:0000313" key="1">
    <source>
        <dbReference type="EMBL" id="KAB6028201.1"/>
    </source>
</evidence>
<name>A0A6I0VC34_BIFAD</name>
<dbReference type="EMBL" id="WDFR01000010">
    <property type="protein sequence ID" value="KAB6028201.1"/>
    <property type="molecule type" value="Genomic_DNA"/>
</dbReference>
<proteinExistence type="predicted"/>
<accession>A0A6I0VC34</accession>
<comment type="caution">
    <text evidence="1">The sequence shown here is derived from an EMBL/GenBank/DDBJ whole genome shotgun (WGS) entry which is preliminary data.</text>
</comment>
<evidence type="ECO:0000313" key="2">
    <source>
        <dbReference type="Proteomes" id="UP000470926"/>
    </source>
</evidence>
<organism evidence="1 2">
    <name type="scientific">Bifidobacterium adolescentis</name>
    <dbReference type="NCBI Taxonomy" id="1680"/>
    <lineage>
        <taxon>Bacteria</taxon>
        <taxon>Bacillati</taxon>
        <taxon>Actinomycetota</taxon>
        <taxon>Actinomycetes</taxon>
        <taxon>Bifidobacteriales</taxon>
        <taxon>Bifidobacteriaceae</taxon>
        <taxon>Bifidobacterium</taxon>
    </lineage>
</organism>